<comment type="caution">
    <text evidence="1">The sequence shown here is derived from an EMBL/GenBank/DDBJ whole genome shotgun (WGS) entry which is preliminary data.</text>
</comment>
<evidence type="ECO:0000313" key="2">
    <source>
        <dbReference type="Proteomes" id="UP001054837"/>
    </source>
</evidence>
<gene>
    <name evidence="1" type="ORF">CDAR_622911</name>
</gene>
<keyword evidence="2" id="KW-1185">Reference proteome</keyword>
<dbReference type="Proteomes" id="UP001054837">
    <property type="component" value="Unassembled WGS sequence"/>
</dbReference>
<dbReference type="AlphaFoldDB" id="A0AAV4WJ95"/>
<proteinExistence type="predicted"/>
<name>A0AAV4WJ95_9ARAC</name>
<organism evidence="1 2">
    <name type="scientific">Caerostris darwini</name>
    <dbReference type="NCBI Taxonomy" id="1538125"/>
    <lineage>
        <taxon>Eukaryota</taxon>
        <taxon>Metazoa</taxon>
        <taxon>Ecdysozoa</taxon>
        <taxon>Arthropoda</taxon>
        <taxon>Chelicerata</taxon>
        <taxon>Arachnida</taxon>
        <taxon>Araneae</taxon>
        <taxon>Araneomorphae</taxon>
        <taxon>Entelegynae</taxon>
        <taxon>Araneoidea</taxon>
        <taxon>Araneidae</taxon>
        <taxon>Caerostris</taxon>
    </lineage>
</organism>
<accession>A0AAV4WJ95</accession>
<dbReference type="EMBL" id="BPLQ01014726">
    <property type="protein sequence ID" value="GIY82601.1"/>
    <property type="molecule type" value="Genomic_DNA"/>
</dbReference>
<sequence length="115" mass="13054">MSVRVLSAYWQGGGCFIARQLVPINERTTPASVSNNGSGRQSQRPNMAPYCVLVALSNTRVYFERFDGVSSNTSSASEHQLRGRTYQFHSFFFSYEKRLFSPFGFQNHGTMNLIR</sequence>
<protein>
    <submittedName>
        <fullName evidence="1">Uncharacterized protein</fullName>
    </submittedName>
</protein>
<evidence type="ECO:0000313" key="1">
    <source>
        <dbReference type="EMBL" id="GIY82601.1"/>
    </source>
</evidence>
<reference evidence="1 2" key="1">
    <citation type="submission" date="2021-06" db="EMBL/GenBank/DDBJ databases">
        <title>Caerostris darwini draft genome.</title>
        <authorList>
            <person name="Kono N."/>
            <person name="Arakawa K."/>
        </authorList>
    </citation>
    <scope>NUCLEOTIDE SEQUENCE [LARGE SCALE GENOMIC DNA]</scope>
</reference>